<feature type="region of interest" description="Disordered" evidence="1">
    <location>
        <begin position="1"/>
        <end position="23"/>
    </location>
</feature>
<protein>
    <recommendedName>
        <fullName evidence="4">SMI1/KNR4 family protein</fullName>
    </recommendedName>
</protein>
<gene>
    <name evidence="2" type="ORF">ACFFPI_07150</name>
</gene>
<dbReference type="EMBL" id="JBHMBH010000019">
    <property type="protein sequence ID" value="MFB9713930.1"/>
    <property type="molecule type" value="Genomic_DNA"/>
</dbReference>
<name>A0ABV5UNT2_9MICC</name>
<evidence type="ECO:0000256" key="1">
    <source>
        <dbReference type="SAM" id="MobiDB-lite"/>
    </source>
</evidence>
<keyword evidence="3" id="KW-1185">Reference proteome</keyword>
<dbReference type="RefSeq" id="WP_345042091.1">
    <property type="nucleotide sequence ID" value="NZ_BAABED010000001.1"/>
</dbReference>
<dbReference type="Proteomes" id="UP001589536">
    <property type="component" value="Unassembled WGS sequence"/>
</dbReference>
<proteinExistence type="predicted"/>
<reference evidence="2 3" key="1">
    <citation type="submission" date="2024-09" db="EMBL/GenBank/DDBJ databases">
        <authorList>
            <person name="Sun Q."/>
            <person name="Mori K."/>
        </authorList>
    </citation>
    <scope>NUCLEOTIDE SEQUENCE [LARGE SCALE GENOMIC DNA]</scope>
    <source>
        <strain evidence="2 3">JCM 13519</strain>
    </source>
</reference>
<comment type="caution">
    <text evidence="2">The sequence shown here is derived from an EMBL/GenBank/DDBJ whole genome shotgun (WGS) entry which is preliminary data.</text>
</comment>
<evidence type="ECO:0000313" key="3">
    <source>
        <dbReference type="Proteomes" id="UP001589536"/>
    </source>
</evidence>
<evidence type="ECO:0000313" key="2">
    <source>
        <dbReference type="EMBL" id="MFB9713930.1"/>
    </source>
</evidence>
<evidence type="ECO:0008006" key="4">
    <source>
        <dbReference type="Google" id="ProtNLM"/>
    </source>
</evidence>
<accession>A0ABV5UNT2</accession>
<sequence>MTFTATKHPRGAGGLFIPTTHADPGTTLASPESPDAIQARRLDAARYVLAEFPDLEIIDHSPARQGTVTLQELGDPRLALGNCWAATNEVIEEVGASEFGADWLDEITIRRNRLGGQHIAILAGDRDGDYVIDYTARQFHPELPFPYVAGVDEWHAAVERASGTRWVMDD</sequence>
<organism evidence="2 3">
    <name type="scientific">Arthrobacter methylotrophus</name>
    <dbReference type="NCBI Taxonomy" id="121291"/>
    <lineage>
        <taxon>Bacteria</taxon>
        <taxon>Bacillati</taxon>
        <taxon>Actinomycetota</taxon>
        <taxon>Actinomycetes</taxon>
        <taxon>Micrococcales</taxon>
        <taxon>Micrococcaceae</taxon>
        <taxon>Arthrobacter</taxon>
    </lineage>
</organism>